<protein>
    <submittedName>
        <fullName evidence="3">Uncharacterized protein</fullName>
    </submittedName>
</protein>
<dbReference type="Proteomes" id="UP000605670">
    <property type="component" value="Unassembled WGS sequence"/>
</dbReference>
<keyword evidence="4" id="KW-1185">Reference proteome</keyword>
<evidence type="ECO:0000256" key="1">
    <source>
        <dbReference type="SAM" id="MobiDB-lite"/>
    </source>
</evidence>
<reference evidence="3" key="1">
    <citation type="journal article" date="2014" name="Int. J. Syst. Evol. Microbiol.">
        <title>Complete genome sequence of Corynebacterium casei LMG S-19264T (=DSM 44701T), isolated from a smear-ripened cheese.</title>
        <authorList>
            <consortium name="US DOE Joint Genome Institute (JGI-PGF)"/>
            <person name="Walter F."/>
            <person name="Albersmeier A."/>
            <person name="Kalinowski J."/>
            <person name="Ruckert C."/>
        </authorList>
    </citation>
    <scope>NUCLEOTIDE SEQUENCE</scope>
    <source>
        <strain evidence="3">CGMCC 1.12160</strain>
    </source>
</reference>
<evidence type="ECO:0000313" key="4">
    <source>
        <dbReference type="Proteomes" id="UP000605670"/>
    </source>
</evidence>
<feature type="compositionally biased region" description="Polar residues" evidence="1">
    <location>
        <begin position="317"/>
        <end position="326"/>
    </location>
</feature>
<feature type="transmembrane region" description="Helical" evidence="2">
    <location>
        <begin position="26"/>
        <end position="47"/>
    </location>
</feature>
<feature type="compositionally biased region" description="Acidic residues" evidence="1">
    <location>
        <begin position="219"/>
        <end position="276"/>
    </location>
</feature>
<comment type="caution">
    <text evidence="3">The sequence shown here is derived from an EMBL/GenBank/DDBJ whole genome shotgun (WGS) entry which is preliminary data.</text>
</comment>
<reference evidence="3" key="2">
    <citation type="submission" date="2020-09" db="EMBL/GenBank/DDBJ databases">
        <authorList>
            <person name="Sun Q."/>
            <person name="Zhou Y."/>
        </authorList>
    </citation>
    <scope>NUCLEOTIDE SEQUENCE</scope>
    <source>
        <strain evidence="3">CGMCC 1.12160</strain>
    </source>
</reference>
<feature type="compositionally biased region" description="Polar residues" evidence="1">
    <location>
        <begin position="1"/>
        <end position="12"/>
    </location>
</feature>
<organism evidence="3 4">
    <name type="scientific">Ornithinimicrobium tianjinense</name>
    <dbReference type="NCBI Taxonomy" id="1195761"/>
    <lineage>
        <taxon>Bacteria</taxon>
        <taxon>Bacillati</taxon>
        <taxon>Actinomycetota</taxon>
        <taxon>Actinomycetes</taxon>
        <taxon>Micrococcales</taxon>
        <taxon>Ornithinimicrobiaceae</taxon>
        <taxon>Ornithinimicrobium</taxon>
    </lineage>
</organism>
<gene>
    <name evidence="3" type="ORF">GCM10011366_09800</name>
</gene>
<dbReference type="EMBL" id="BMEM01000001">
    <property type="protein sequence ID" value="GGF44139.1"/>
    <property type="molecule type" value="Genomic_DNA"/>
</dbReference>
<keyword evidence="2" id="KW-0472">Membrane</keyword>
<dbReference type="AlphaFoldDB" id="A0A917BJQ9"/>
<proteinExistence type="predicted"/>
<feature type="region of interest" description="Disordered" evidence="1">
    <location>
        <begin position="317"/>
        <end position="338"/>
    </location>
</feature>
<evidence type="ECO:0000256" key="2">
    <source>
        <dbReference type="SAM" id="Phobius"/>
    </source>
</evidence>
<accession>A0A917BJQ9</accession>
<feature type="compositionally biased region" description="Basic and acidic residues" evidence="1">
    <location>
        <begin position="327"/>
        <end position="338"/>
    </location>
</feature>
<feature type="region of interest" description="Disordered" evidence="1">
    <location>
        <begin position="200"/>
        <end position="276"/>
    </location>
</feature>
<feature type="transmembrane region" description="Helical" evidence="2">
    <location>
        <begin position="165"/>
        <end position="188"/>
    </location>
</feature>
<sequence length="338" mass="35753">MSSVQSDQSGRPHTSRGRLRRSGRSMLRVGLLLLAISLAVTLVAGLATRSLIHHLQTNSSELIDGRGTVELEAGAERALYVTGGLVAPGEDVPTPVEDITCTVAGPDGPVPVNHLKDDDRQVGIDNPLARFQVVGSFRAAADGEHQITCSGLGVVVAPEVSPASMLIRVGALMLGSLGVFAGATLALIGAGLSLLVRHGTDEDDGDGDDLGVAQPPAEGAEEWWEEENDQVDDDDDSDGDSENTDELDDEGLGEDLDDDDFDDDFDETDLADADEDGFIELTDEELASMSEEEIAELLRSGAMVYVDEDGNVVDASTFTTAGQEPDQSARDERGDTFR</sequence>
<evidence type="ECO:0000313" key="3">
    <source>
        <dbReference type="EMBL" id="GGF44139.1"/>
    </source>
</evidence>
<keyword evidence="2" id="KW-1133">Transmembrane helix</keyword>
<keyword evidence="2" id="KW-0812">Transmembrane</keyword>
<name>A0A917BJQ9_9MICO</name>
<feature type="region of interest" description="Disordered" evidence="1">
    <location>
        <begin position="1"/>
        <end position="21"/>
    </location>
</feature>
<dbReference type="RefSeq" id="WP_188428439.1">
    <property type="nucleotide sequence ID" value="NZ_BAABKH010000005.1"/>
</dbReference>